<organism evidence="7 8">
    <name type="scientific">Hymenobacter negativus</name>
    <dbReference type="NCBI Taxonomy" id="2795026"/>
    <lineage>
        <taxon>Bacteria</taxon>
        <taxon>Pseudomonadati</taxon>
        <taxon>Bacteroidota</taxon>
        <taxon>Cytophagia</taxon>
        <taxon>Cytophagales</taxon>
        <taxon>Hymenobacteraceae</taxon>
        <taxon>Hymenobacter</taxon>
    </lineage>
</organism>
<feature type="domain" description="Histidine kinase" evidence="6">
    <location>
        <begin position="463"/>
        <end position="704"/>
    </location>
</feature>
<dbReference type="SMART" id="SM00028">
    <property type="entry name" value="TPR"/>
    <property type="match status" value="2"/>
</dbReference>
<name>A0ABS0Q7V6_9BACT</name>
<feature type="repeat" description="TPR" evidence="4">
    <location>
        <begin position="190"/>
        <end position="223"/>
    </location>
</feature>
<dbReference type="InterPro" id="IPR011990">
    <property type="entry name" value="TPR-like_helical_dom_sf"/>
</dbReference>
<dbReference type="SMART" id="SM00387">
    <property type="entry name" value="HATPase_c"/>
    <property type="match status" value="1"/>
</dbReference>
<dbReference type="InterPro" id="IPR004358">
    <property type="entry name" value="Sig_transdc_His_kin-like_C"/>
</dbReference>
<evidence type="ECO:0000313" key="7">
    <source>
        <dbReference type="EMBL" id="MBH8558741.1"/>
    </source>
</evidence>
<evidence type="ECO:0000259" key="6">
    <source>
        <dbReference type="PROSITE" id="PS50109"/>
    </source>
</evidence>
<dbReference type="SUPFAM" id="SSF48452">
    <property type="entry name" value="TPR-like"/>
    <property type="match status" value="2"/>
</dbReference>
<dbReference type="InterPro" id="IPR005467">
    <property type="entry name" value="His_kinase_dom"/>
</dbReference>
<dbReference type="PRINTS" id="PR00344">
    <property type="entry name" value="BCTRLSENSOR"/>
</dbReference>
<dbReference type="PROSITE" id="PS50005">
    <property type="entry name" value="TPR"/>
    <property type="match status" value="1"/>
</dbReference>
<dbReference type="Pfam" id="PF02518">
    <property type="entry name" value="HATPase_c"/>
    <property type="match status" value="1"/>
</dbReference>
<gene>
    <name evidence="7" type="ORF">I7X13_11820</name>
</gene>
<feature type="coiled-coil region" evidence="5">
    <location>
        <begin position="413"/>
        <end position="454"/>
    </location>
</feature>
<comment type="caution">
    <text evidence="7">The sequence shown here is derived from an EMBL/GenBank/DDBJ whole genome shotgun (WGS) entry which is preliminary data.</text>
</comment>
<proteinExistence type="predicted"/>
<evidence type="ECO:0000313" key="8">
    <source>
        <dbReference type="Proteomes" id="UP000625631"/>
    </source>
</evidence>
<dbReference type="SUPFAM" id="SSF47384">
    <property type="entry name" value="Homodimeric domain of signal transducing histidine kinase"/>
    <property type="match status" value="1"/>
</dbReference>
<reference evidence="7 8" key="1">
    <citation type="submission" date="2020-12" db="EMBL/GenBank/DDBJ databases">
        <title>Hymenobacter sp.</title>
        <authorList>
            <person name="Kim M.K."/>
        </authorList>
    </citation>
    <scope>NUCLEOTIDE SEQUENCE [LARGE SCALE GENOMIC DNA]</scope>
    <source>
        <strain evidence="7 8">BT442</strain>
    </source>
</reference>
<dbReference type="InterPro" id="IPR003661">
    <property type="entry name" value="HisK_dim/P_dom"/>
</dbReference>
<dbReference type="PANTHER" id="PTHR43065">
    <property type="entry name" value="SENSOR HISTIDINE KINASE"/>
    <property type="match status" value="1"/>
</dbReference>
<accession>A0ABS0Q7V6</accession>
<protein>
    <recommendedName>
        <fullName evidence="2">histidine kinase</fullName>
        <ecNumber evidence="2">2.7.13.3</ecNumber>
    </recommendedName>
</protein>
<evidence type="ECO:0000256" key="2">
    <source>
        <dbReference type="ARBA" id="ARBA00012438"/>
    </source>
</evidence>
<dbReference type="InterPro" id="IPR003594">
    <property type="entry name" value="HATPase_dom"/>
</dbReference>
<evidence type="ECO:0000256" key="3">
    <source>
        <dbReference type="ARBA" id="ARBA00022553"/>
    </source>
</evidence>
<dbReference type="Gene3D" id="3.30.565.10">
    <property type="entry name" value="Histidine kinase-like ATPase, C-terminal domain"/>
    <property type="match status" value="1"/>
</dbReference>
<dbReference type="PANTHER" id="PTHR43065:SF42">
    <property type="entry name" value="TWO-COMPONENT SENSOR PPRA"/>
    <property type="match status" value="1"/>
</dbReference>
<evidence type="ECO:0000256" key="1">
    <source>
        <dbReference type="ARBA" id="ARBA00000085"/>
    </source>
</evidence>
<dbReference type="CDD" id="cd00082">
    <property type="entry name" value="HisKA"/>
    <property type="match status" value="1"/>
</dbReference>
<dbReference type="Gene3D" id="1.25.40.10">
    <property type="entry name" value="Tetratricopeptide repeat domain"/>
    <property type="match status" value="2"/>
</dbReference>
<dbReference type="EC" id="2.7.13.3" evidence="2"/>
<keyword evidence="8" id="KW-1185">Reference proteome</keyword>
<keyword evidence="5" id="KW-0175">Coiled coil</keyword>
<dbReference type="Gene3D" id="1.10.287.130">
    <property type="match status" value="1"/>
</dbReference>
<dbReference type="InterPro" id="IPR036890">
    <property type="entry name" value="HATPase_C_sf"/>
</dbReference>
<dbReference type="InterPro" id="IPR019734">
    <property type="entry name" value="TPR_rpt"/>
</dbReference>
<dbReference type="InterPro" id="IPR036097">
    <property type="entry name" value="HisK_dim/P_sf"/>
</dbReference>
<keyword evidence="4" id="KW-0802">TPR repeat</keyword>
<sequence length="719" mass="79877">MRPGLLIAQPRTADSLQAVLRASPRPDTTRVRRLQALSQALFMDDAPRSTAVLEQALALSRQLRDSVGMGQELLGLGTRYRRRADYGRARQRTQEAQALFATRRDMVGLANTFLQWSLIENEQANPAAALRAALRGLTYAEKSRNLKIVNRTRVAIGGVYVQLGNYQDALDVLLPIFRNAAALRDEHMVASALNMVGNCYRQLNDQPKALRYLRRSVQLNRKTGDVLNALSDEIRLSELYAGQGKLPQALYYATQARAEAKATKDNYNLPPAELAVARVYLLQGRTDSAVALAEHAFTLSQPSRSNENLRNGSDILAQAYAWRGDFANAYRYQRLWGAYKDSVAGIETQRRTSALRYGYELARKQDQIALLTQRQQLQEQKAHQQRQEMRGLLAGLAGLLLLAGLLARNIFLKQRTNRALNEKNEQIAHQRDRLDQALTKLKVAQSQLVQSEKMVALAALTAGVAHEIQNPLNFVNNFSEVSLEMLAELEEARQEPTRDPELEASLLDDLKQNLLRINQHGGRAAGIVRGMLEHAHADPGQRQPVDLNDLAQDYLRLAYHSLQNTHRDFTVARTLDLDPALGPLHVVPQELGRVLLNLFTNAFYAVHQKALLLGPAYTPSVRVRTRRVSGGVELHVRDNGTGIAPVVLDKIFDPFFTTKPPGEGTGLGLWLSYDIITNGYDGTLTVRSEEGAFTEFVVTLPQDQGMPVVAAVAGASEEA</sequence>
<dbReference type="Pfam" id="PF13424">
    <property type="entry name" value="TPR_12"/>
    <property type="match status" value="1"/>
</dbReference>
<keyword evidence="3" id="KW-0597">Phosphoprotein</keyword>
<dbReference type="EMBL" id="JAEDAE010000004">
    <property type="protein sequence ID" value="MBH8558741.1"/>
    <property type="molecule type" value="Genomic_DNA"/>
</dbReference>
<comment type="catalytic activity">
    <reaction evidence="1">
        <text>ATP + protein L-histidine = ADP + protein N-phospho-L-histidine.</text>
        <dbReference type="EC" id="2.7.13.3"/>
    </reaction>
</comment>
<dbReference type="RefSeq" id="WP_213019066.1">
    <property type="nucleotide sequence ID" value="NZ_JAEDAE010000004.1"/>
</dbReference>
<dbReference type="Proteomes" id="UP000625631">
    <property type="component" value="Unassembled WGS sequence"/>
</dbReference>
<dbReference type="PROSITE" id="PS50109">
    <property type="entry name" value="HIS_KIN"/>
    <property type="match status" value="1"/>
</dbReference>
<evidence type="ECO:0000256" key="4">
    <source>
        <dbReference type="PROSITE-ProRule" id="PRU00339"/>
    </source>
</evidence>
<dbReference type="SUPFAM" id="SSF55874">
    <property type="entry name" value="ATPase domain of HSP90 chaperone/DNA topoisomerase II/histidine kinase"/>
    <property type="match status" value="1"/>
</dbReference>
<evidence type="ECO:0000256" key="5">
    <source>
        <dbReference type="SAM" id="Coils"/>
    </source>
</evidence>